<feature type="non-terminal residue" evidence="3">
    <location>
        <position position="1"/>
    </location>
</feature>
<dbReference type="SUPFAM" id="SSF161245">
    <property type="entry name" value="Zinc hairpin stack"/>
    <property type="match status" value="1"/>
</dbReference>
<accession>A0A2G9RBC5</accession>
<organism evidence="3 4">
    <name type="scientific">Aquarana catesbeiana</name>
    <name type="common">American bullfrog</name>
    <name type="synonym">Rana catesbeiana</name>
    <dbReference type="NCBI Taxonomy" id="8400"/>
    <lineage>
        <taxon>Eukaryota</taxon>
        <taxon>Metazoa</taxon>
        <taxon>Chordata</taxon>
        <taxon>Craniata</taxon>
        <taxon>Vertebrata</taxon>
        <taxon>Euteleostomi</taxon>
        <taxon>Amphibia</taxon>
        <taxon>Batrachia</taxon>
        <taxon>Anura</taxon>
        <taxon>Neobatrachia</taxon>
        <taxon>Ranoidea</taxon>
        <taxon>Ranidae</taxon>
        <taxon>Aquarana</taxon>
    </lineage>
</organism>
<dbReference type="InterPro" id="IPR017921">
    <property type="entry name" value="Znf_CTCHY"/>
</dbReference>
<evidence type="ECO:0000313" key="3">
    <source>
        <dbReference type="EMBL" id="PIO25186.1"/>
    </source>
</evidence>
<dbReference type="OrthoDB" id="411372at2759"/>
<keyword evidence="1" id="KW-0479">Metal-binding</keyword>
<keyword evidence="4" id="KW-1185">Reference proteome</keyword>
<sequence>AQKSCEHCNHVFGDYYCDICHLFDKDKKQYHCDGCGICRIGPKEQFEHCAKCNLCLPLSFRGNHKVRKHIISFILRLAIRREREIFFFLNAKHMPKIQMSRKFSVNLNEVDQKCRRDSWTGGINQIWTPIL</sequence>
<dbReference type="GO" id="GO:0006511">
    <property type="term" value="P:ubiquitin-dependent protein catabolic process"/>
    <property type="evidence" value="ECO:0007669"/>
    <property type="project" value="TreeGrafter"/>
</dbReference>
<dbReference type="PROSITE" id="PS51270">
    <property type="entry name" value="ZF_CTCHY"/>
    <property type="match status" value="1"/>
</dbReference>
<dbReference type="GO" id="GO:0008270">
    <property type="term" value="F:zinc ion binding"/>
    <property type="evidence" value="ECO:0007669"/>
    <property type="project" value="UniProtKB-KW"/>
</dbReference>
<proteinExistence type="predicted"/>
<keyword evidence="1" id="KW-0862">Zinc</keyword>
<evidence type="ECO:0000313" key="4">
    <source>
        <dbReference type="Proteomes" id="UP000228934"/>
    </source>
</evidence>
<name>A0A2G9RBC5_AQUCT</name>
<dbReference type="GO" id="GO:0005634">
    <property type="term" value="C:nucleus"/>
    <property type="evidence" value="ECO:0007669"/>
    <property type="project" value="TreeGrafter"/>
</dbReference>
<dbReference type="AlphaFoldDB" id="A0A2G9RBC5"/>
<dbReference type="PANTHER" id="PTHR21319:SF53">
    <property type="entry name" value="RING FINGER AND CHY ZINC FINGER DOMAIN-CONTAINING PROTEIN 1"/>
    <property type="match status" value="1"/>
</dbReference>
<dbReference type="EMBL" id="KV953050">
    <property type="protein sequence ID" value="PIO25186.1"/>
    <property type="molecule type" value="Genomic_DNA"/>
</dbReference>
<dbReference type="PANTHER" id="PTHR21319">
    <property type="entry name" value="RING FINGER AND CHY ZINC FINGER DOMAIN-CONTAINING PROTEIN 1"/>
    <property type="match status" value="1"/>
</dbReference>
<dbReference type="Proteomes" id="UP000228934">
    <property type="component" value="Unassembled WGS sequence"/>
</dbReference>
<dbReference type="InterPro" id="IPR037275">
    <property type="entry name" value="Znf_CTCHY_sf"/>
</dbReference>
<reference evidence="4" key="1">
    <citation type="journal article" date="2017" name="Nat. Commun.">
        <title>The North American bullfrog draft genome provides insight into hormonal regulation of long noncoding RNA.</title>
        <authorList>
            <person name="Hammond S.A."/>
            <person name="Warren R.L."/>
            <person name="Vandervalk B.P."/>
            <person name="Kucuk E."/>
            <person name="Khan H."/>
            <person name="Gibb E.A."/>
            <person name="Pandoh P."/>
            <person name="Kirk H."/>
            <person name="Zhao Y."/>
            <person name="Jones M."/>
            <person name="Mungall A.J."/>
            <person name="Coope R."/>
            <person name="Pleasance S."/>
            <person name="Moore R.A."/>
            <person name="Holt R.A."/>
            <person name="Round J.M."/>
            <person name="Ohora S."/>
            <person name="Walle B.V."/>
            <person name="Veldhoen N."/>
            <person name="Helbing C.C."/>
            <person name="Birol I."/>
        </authorList>
    </citation>
    <scope>NUCLEOTIDE SEQUENCE [LARGE SCALE GENOMIC DNA]</scope>
</reference>
<feature type="domain" description="CTCHY-type" evidence="2">
    <location>
        <begin position="12"/>
        <end position="74"/>
    </location>
</feature>
<dbReference type="GO" id="GO:0016567">
    <property type="term" value="P:protein ubiquitination"/>
    <property type="evidence" value="ECO:0007669"/>
    <property type="project" value="TreeGrafter"/>
</dbReference>
<evidence type="ECO:0000259" key="2">
    <source>
        <dbReference type="PROSITE" id="PS51270"/>
    </source>
</evidence>
<gene>
    <name evidence="3" type="ORF">AB205_0108620</name>
</gene>
<evidence type="ECO:0000256" key="1">
    <source>
        <dbReference type="PROSITE-ProRule" id="PRU00965"/>
    </source>
</evidence>
<keyword evidence="1" id="KW-0863">Zinc-finger</keyword>
<protein>
    <recommendedName>
        <fullName evidence="2">CTCHY-type domain-containing protein</fullName>
    </recommendedName>
</protein>
<dbReference type="GO" id="GO:0061630">
    <property type="term" value="F:ubiquitin protein ligase activity"/>
    <property type="evidence" value="ECO:0007669"/>
    <property type="project" value="TreeGrafter"/>
</dbReference>